<dbReference type="Proteomes" id="UP001374584">
    <property type="component" value="Unassembled WGS sequence"/>
</dbReference>
<evidence type="ECO:0000313" key="2">
    <source>
        <dbReference type="EMBL" id="KAK7355749.1"/>
    </source>
</evidence>
<dbReference type="AlphaFoldDB" id="A0AAN9MMW3"/>
<evidence type="ECO:0000313" key="3">
    <source>
        <dbReference type="Proteomes" id="UP001374584"/>
    </source>
</evidence>
<reference evidence="2 3" key="1">
    <citation type="submission" date="2024-01" db="EMBL/GenBank/DDBJ databases">
        <title>The genomes of 5 underutilized Papilionoideae crops provide insights into root nodulation and disease resistanc.</title>
        <authorList>
            <person name="Jiang F."/>
        </authorList>
    </citation>
    <scope>NUCLEOTIDE SEQUENCE [LARGE SCALE GENOMIC DNA]</scope>
    <source>
        <strain evidence="2">JINMINGXINNONG_FW02</strain>
        <tissue evidence="2">Leaves</tissue>
    </source>
</reference>
<protein>
    <submittedName>
        <fullName evidence="2">Uncharacterized protein</fullName>
    </submittedName>
</protein>
<evidence type="ECO:0000256" key="1">
    <source>
        <dbReference type="SAM" id="Phobius"/>
    </source>
</evidence>
<accession>A0AAN9MMW3</accession>
<name>A0AAN9MMW3_PHACN</name>
<sequence>MLFYSLEKLERMYSPWIISIQSRPLKHLRFALAALTPRLHVNDCCHRQMLTNPAAGWSYTNSNAGNTCKTFSAFLISTDKFQNPLSFVYCIYGCLFGLYLTNADFYFVFFVCQSVN</sequence>
<keyword evidence="3" id="KW-1185">Reference proteome</keyword>
<dbReference type="EMBL" id="JAYMYR010000006">
    <property type="protein sequence ID" value="KAK7355749.1"/>
    <property type="molecule type" value="Genomic_DNA"/>
</dbReference>
<comment type="caution">
    <text evidence="2">The sequence shown here is derived from an EMBL/GenBank/DDBJ whole genome shotgun (WGS) entry which is preliminary data.</text>
</comment>
<keyword evidence="1" id="KW-0812">Transmembrane</keyword>
<proteinExistence type="predicted"/>
<organism evidence="2 3">
    <name type="scientific">Phaseolus coccineus</name>
    <name type="common">Scarlet runner bean</name>
    <name type="synonym">Phaseolus multiflorus</name>
    <dbReference type="NCBI Taxonomy" id="3886"/>
    <lineage>
        <taxon>Eukaryota</taxon>
        <taxon>Viridiplantae</taxon>
        <taxon>Streptophyta</taxon>
        <taxon>Embryophyta</taxon>
        <taxon>Tracheophyta</taxon>
        <taxon>Spermatophyta</taxon>
        <taxon>Magnoliopsida</taxon>
        <taxon>eudicotyledons</taxon>
        <taxon>Gunneridae</taxon>
        <taxon>Pentapetalae</taxon>
        <taxon>rosids</taxon>
        <taxon>fabids</taxon>
        <taxon>Fabales</taxon>
        <taxon>Fabaceae</taxon>
        <taxon>Papilionoideae</taxon>
        <taxon>50 kb inversion clade</taxon>
        <taxon>NPAAA clade</taxon>
        <taxon>indigoferoid/millettioid clade</taxon>
        <taxon>Phaseoleae</taxon>
        <taxon>Phaseolus</taxon>
    </lineage>
</organism>
<keyword evidence="1" id="KW-1133">Transmembrane helix</keyword>
<gene>
    <name evidence="2" type="ORF">VNO80_15010</name>
</gene>
<keyword evidence="1" id="KW-0472">Membrane</keyword>
<feature type="transmembrane region" description="Helical" evidence="1">
    <location>
        <begin position="86"/>
        <end position="112"/>
    </location>
</feature>